<proteinExistence type="predicted"/>
<organism evidence="2 3">
    <name type="scientific">Pajaroellobacter abortibovis</name>
    <dbReference type="NCBI Taxonomy" id="1882918"/>
    <lineage>
        <taxon>Bacteria</taxon>
        <taxon>Pseudomonadati</taxon>
        <taxon>Myxococcota</taxon>
        <taxon>Polyangia</taxon>
        <taxon>Polyangiales</taxon>
        <taxon>Polyangiaceae</taxon>
    </lineage>
</organism>
<evidence type="ECO:0000256" key="1">
    <source>
        <dbReference type="SAM" id="MobiDB-lite"/>
    </source>
</evidence>
<dbReference type="NCBIfam" id="NF033768">
    <property type="entry name" value="myxo_SS_tail"/>
    <property type="match status" value="1"/>
</dbReference>
<sequence length="473" mass="48783">MSQAQMGLAANPTAGRPGKMTAVMLAVPQAIGPKILRVGVVQEGHIVEERLVKPRVNVTIGPSEKAMFVVTDQHLPPQFKLFELIGGAYHLNFLEEMTGRVALPTGITDMTALRTQARRVGNGYQIKLTDDARGKITVGRTTFLFQFIIQPPVQPRPQLPLAVKGGLGSQIDWNLTTIAAFSFLIHFGLVGGMYSDWMDPVVNEDIAVKGLIELTKSIPPPPVEEKPVASETPKQTTTTTTHAPAAKASSGGGRSGGRSGPISEARSAALAAQAEAMQMQMLAAFGGSSAVQGALDRSDIPPVDLSGVAASQAGVSTTGSGDLKMEIAGGGPIQPGRGGGLGAIGGSTSAQGSGGAGMGRDVGGPKGEARIGASSASAPVANMEATIARIRPGFKICYQQGLNVDPSMSGKVVFNVKIGPNGEVESVTAASNTGLSDQVIKCLSRKIKNAQFNPPGGTGSTIQFPVSFVQQGK</sequence>
<dbReference type="Proteomes" id="UP000185544">
    <property type="component" value="Chromosome"/>
</dbReference>
<feature type="compositionally biased region" description="Gly residues" evidence="1">
    <location>
        <begin position="352"/>
        <end position="366"/>
    </location>
</feature>
<gene>
    <name evidence="2" type="ORF">BCY86_06095</name>
</gene>
<dbReference type="EMBL" id="CP016908">
    <property type="protein sequence ID" value="APS00299.1"/>
    <property type="molecule type" value="Genomic_DNA"/>
</dbReference>
<feature type="region of interest" description="Disordered" evidence="1">
    <location>
        <begin position="217"/>
        <end position="266"/>
    </location>
</feature>
<dbReference type="KEGG" id="pabo:BCY86_06095"/>
<feature type="region of interest" description="Disordered" evidence="1">
    <location>
        <begin position="349"/>
        <end position="374"/>
    </location>
</feature>
<keyword evidence="3" id="KW-1185">Reference proteome</keyword>
<accession>A0A1L6MXT7</accession>
<dbReference type="STRING" id="1882918.BCY86_06095"/>
<evidence type="ECO:0000313" key="2">
    <source>
        <dbReference type="EMBL" id="APS00299.1"/>
    </source>
</evidence>
<evidence type="ECO:0000313" key="3">
    <source>
        <dbReference type="Proteomes" id="UP000185544"/>
    </source>
</evidence>
<protein>
    <recommendedName>
        <fullName evidence="4">TonB C-terminal domain-containing protein</fullName>
    </recommendedName>
</protein>
<dbReference type="AlphaFoldDB" id="A0A1L6MXT7"/>
<dbReference type="InterPro" id="IPR049806">
    <property type="entry name" value="MasK-like_C"/>
</dbReference>
<reference evidence="2 3" key="1">
    <citation type="submission" date="2016-08" db="EMBL/GenBank/DDBJ databases">
        <title>Identification and validation of antigenic proteins from Pajaroellobacter abortibovis using de-novo genome sequence assembly and reverse vaccinology.</title>
        <authorList>
            <person name="Welly B.T."/>
            <person name="Miller M.R."/>
            <person name="Stott J.L."/>
            <person name="Blanchard M.T."/>
            <person name="Islas-Trejo A.D."/>
            <person name="O'Rourke S.M."/>
            <person name="Young A.E."/>
            <person name="Medrano J.F."/>
            <person name="Van Eenennaam A.L."/>
        </authorList>
    </citation>
    <scope>NUCLEOTIDE SEQUENCE [LARGE SCALE GENOMIC DNA]</scope>
    <source>
        <strain evidence="2 3">BTF92-0548A/99-0131</strain>
    </source>
</reference>
<dbReference type="RefSeq" id="WP_075276964.1">
    <property type="nucleotide sequence ID" value="NZ_CP016908.1"/>
</dbReference>
<feature type="compositionally biased region" description="Gly residues" evidence="1">
    <location>
        <begin position="250"/>
        <end position="259"/>
    </location>
</feature>
<evidence type="ECO:0008006" key="4">
    <source>
        <dbReference type="Google" id="ProtNLM"/>
    </source>
</evidence>
<name>A0A1L6MXT7_9BACT</name>